<dbReference type="RefSeq" id="WP_013491021.1">
    <property type="nucleotide sequence ID" value="NC_014830.1"/>
</dbReference>
<dbReference type="AlphaFoldDB" id="E6SFG1"/>
<organism evidence="2 3">
    <name type="scientific">Intrasporangium calvum (strain ATCC 23552 / DSM 43043 / JCM 3097 / NBRC 12989 / NCIMB 10167 / NRRL B-3866 / 7 KIP)</name>
    <dbReference type="NCBI Taxonomy" id="710696"/>
    <lineage>
        <taxon>Bacteria</taxon>
        <taxon>Bacillati</taxon>
        <taxon>Actinomycetota</taxon>
        <taxon>Actinomycetes</taxon>
        <taxon>Micrococcales</taxon>
        <taxon>Intrasporangiaceae</taxon>
        <taxon>Intrasporangium</taxon>
    </lineage>
</organism>
<evidence type="ECO:0000313" key="2">
    <source>
        <dbReference type="EMBL" id="ADU46699.1"/>
    </source>
</evidence>
<accession>E6SFG1</accession>
<dbReference type="KEGG" id="ica:Intca_0138"/>
<feature type="transmembrane region" description="Helical" evidence="1">
    <location>
        <begin position="31"/>
        <end position="53"/>
    </location>
</feature>
<keyword evidence="3" id="KW-1185">Reference proteome</keyword>
<protein>
    <submittedName>
        <fullName evidence="2">Uncharacterized protein</fullName>
    </submittedName>
</protein>
<evidence type="ECO:0000256" key="1">
    <source>
        <dbReference type="SAM" id="Phobius"/>
    </source>
</evidence>
<gene>
    <name evidence="2" type="ordered locus">Intca_0138</name>
</gene>
<evidence type="ECO:0000313" key="3">
    <source>
        <dbReference type="Proteomes" id="UP000008914"/>
    </source>
</evidence>
<dbReference type="Proteomes" id="UP000008914">
    <property type="component" value="Chromosome"/>
</dbReference>
<proteinExistence type="predicted"/>
<dbReference type="OrthoDB" id="10005649at2"/>
<sequence length="166" mass="18135">MPRSRRRGYGPYEPLGEGPGRRRPWLRTAQLNVRGWSALIGLCALAGLAGTLLARAIDVPAWAGSPLALLPLGAVILVDRRRWAAMETSYGWGGSVADVSRMVEELRAYGVAAAVRPDPRYEQPWWDRIDSPADPEPTASLVYANRDEAAVRTVLRGHGVDLPDLP</sequence>
<name>E6SFG1_INTC7</name>
<keyword evidence="1" id="KW-1133">Transmembrane helix</keyword>
<feature type="transmembrane region" description="Helical" evidence="1">
    <location>
        <begin position="59"/>
        <end position="78"/>
    </location>
</feature>
<reference evidence="2 3" key="1">
    <citation type="journal article" date="2010" name="Stand. Genomic Sci.">
        <title>Complete genome sequence of Intrasporangium calvum type strain (7 KIP).</title>
        <authorList>
            <person name="Del Rio T.G."/>
            <person name="Chertkov O."/>
            <person name="Yasawong M."/>
            <person name="Lucas S."/>
            <person name="Deshpande S."/>
            <person name="Cheng J.F."/>
            <person name="Detter C."/>
            <person name="Tapia R."/>
            <person name="Han C."/>
            <person name="Goodwin L."/>
            <person name="Pitluck S."/>
            <person name="Liolios K."/>
            <person name="Ivanova N."/>
            <person name="Mavromatis K."/>
            <person name="Pati A."/>
            <person name="Chen A."/>
            <person name="Palaniappan K."/>
            <person name="Land M."/>
            <person name="Hauser L."/>
            <person name="Chang Y.J."/>
            <person name="Jeffries C.D."/>
            <person name="Rohde M."/>
            <person name="Pukall R."/>
            <person name="Sikorski J."/>
            <person name="Goker M."/>
            <person name="Woyke T."/>
            <person name="Bristow J."/>
            <person name="Eisen J.A."/>
            <person name="Markowitz V."/>
            <person name="Hugenholtz P."/>
            <person name="Kyrpides N.C."/>
            <person name="Klenk H.P."/>
            <person name="Lapidus A."/>
        </authorList>
    </citation>
    <scope>NUCLEOTIDE SEQUENCE [LARGE SCALE GENOMIC DNA]</scope>
    <source>
        <strain evidence="3">ATCC 23552 / DSM 43043 / JCM 3097 / NBRC 12989 / 7 KIP</strain>
    </source>
</reference>
<dbReference type="HOGENOM" id="CLU_1600490_0_0_11"/>
<dbReference type="EMBL" id="CP002343">
    <property type="protein sequence ID" value="ADU46699.1"/>
    <property type="molecule type" value="Genomic_DNA"/>
</dbReference>
<keyword evidence="1" id="KW-0812">Transmembrane</keyword>
<keyword evidence="1" id="KW-0472">Membrane</keyword>
<dbReference type="STRING" id="710696.Intca_0138"/>